<feature type="region of interest" description="Disordered" evidence="1">
    <location>
        <begin position="468"/>
        <end position="510"/>
    </location>
</feature>
<gene>
    <name evidence="2" type="ORF">CDAUBV1_LOCUS2975</name>
</gene>
<dbReference type="Proteomes" id="UP001497525">
    <property type="component" value="Unassembled WGS sequence"/>
</dbReference>
<feature type="compositionally biased region" description="Low complexity" evidence="1">
    <location>
        <begin position="939"/>
        <end position="948"/>
    </location>
</feature>
<feature type="compositionally biased region" description="Polar residues" evidence="1">
    <location>
        <begin position="49"/>
        <end position="67"/>
    </location>
</feature>
<sequence length="964" mass="105294">MRRKRGDIRVSRKSDPHDSGPLSTRQTTRRNLRSSKRTVHKTPVEKQKLTASSNAPKIRRPSSNSKESVIHALKKPVEDNAARKLAQSKKSKTDSSRGRVKIKEVDHQATEEKNVPVVNKTAVLATSRKRRRTDTSTYIQKRFLYDVTEPPKRMRHKKFNITGRSTATLVAVSSANLHRGRPRRNPQSRSAADEVSRRLRSRRGRRLKPRLEFSPSPSQDGDGGPMHQFQDELGYGRHKRRRTPRRPYRSKLGAALIGGRPSAWDTENLFRPEVDVATADEYSEPRDVDALHYYKHEFSTRSVPTYSDVLLGGRSRHSSEASEESRQVPRRSRHGNQRHPLVKTRHIDRQQISPDLVQRGSDSFRHSNLLPTGRISPTSRSHSSDLINFCNDPEAERFGRNKALEEIEASEEEYLQSDEPQAMSEDQTQPHEDLEEEDLLAPELSILRGPTHAEGVLLSGLSENGTMLSGITSGGSRRKSPVRPMQVLRTKSSTHTPSNSSTSPQVTLLSSTPDGSSFIFTQSPVIPTAEAYDSRLPEEEETSHCEDILPSIYHQPPITGQSQGDQEPSTKDVELDTGSAVVRITTLSTSDELHAEDDSEQRESVASPSSGQSPVCADGGSTQSGGTVVSSPVLPSILTQPTTRSVQQSILSRVFMTTNAAASSSNPARSSVPAKSLLSVSHAAVNRRRPSILKRGGITQGSAASLSATSIICQRPLIPEMDSEITHPPVTRTIGAFTPGASHSPKTHTTVHAKMPSTDSGQPTVSAKAHACPTKLLQLVTASSLGVAQPPTTSLTASDKLFGRRPVAYNKSSLISTSSAAFSTNALQYLDPPESQTTTTVPPLNPNTPYRYAVVRGAADGKRYLVLGNHGVFDRSNVGHTTNPGSSFIHSEHVVPLDTCVAMGNPLTSQEFELQLDQPLPSVSNSAEFSSQGHDEQQQHQQSQSGFSITTSALTPNVTSVGAT</sequence>
<feature type="compositionally biased region" description="Basic and acidic residues" evidence="1">
    <location>
        <begin position="317"/>
        <end position="327"/>
    </location>
</feature>
<feature type="region of interest" description="Disordered" evidence="1">
    <location>
        <begin position="355"/>
        <end position="387"/>
    </location>
</feature>
<protein>
    <submittedName>
        <fullName evidence="2">Uncharacterized protein</fullName>
    </submittedName>
</protein>
<feature type="region of interest" description="Disordered" evidence="1">
    <location>
        <begin position="552"/>
        <end position="628"/>
    </location>
</feature>
<feature type="region of interest" description="Disordered" evidence="1">
    <location>
        <begin position="310"/>
        <end position="341"/>
    </location>
</feature>
<name>A0AAV2T3N6_CALDB</name>
<feature type="compositionally biased region" description="Polar residues" evidence="1">
    <location>
        <begin position="949"/>
        <end position="964"/>
    </location>
</feature>
<feature type="compositionally biased region" description="Polar residues" evidence="1">
    <location>
        <begin position="375"/>
        <end position="386"/>
    </location>
</feature>
<feature type="region of interest" description="Disordered" evidence="1">
    <location>
        <begin position="410"/>
        <end position="436"/>
    </location>
</feature>
<feature type="compositionally biased region" description="Basic and acidic residues" evidence="1">
    <location>
        <begin position="7"/>
        <end position="18"/>
    </location>
</feature>
<comment type="caution">
    <text evidence="2">The sequence shown here is derived from an EMBL/GenBank/DDBJ whole genome shotgun (WGS) entry which is preliminary data.</text>
</comment>
<evidence type="ECO:0000313" key="2">
    <source>
        <dbReference type="EMBL" id="CAL5130787.1"/>
    </source>
</evidence>
<feature type="compositionally biased region" description="Polar residues" evidence="1">
    <location>
        <begin position="604"/>
        <end position="613"/>
    </location>
</feature>
<feature type="region of interest" description="Disordered" evidence="1">
    <location>
        <begin position="174"/>
        <end position="253"/>
    </location>
</feature>
<feature type="compositionally biased region" description="Basic residues" evidence="1">
    <location>
        <begin position="236"/>
        <end position="249"/>
    </location>
</feature>
<dbReference type="EMBL" id="CAXLJL010000073">
    <property type="protein sequence ID" value="CAL5130787.1"/>
    <property type="molecule type" value="Genomic_DNA"/>
</dbReference>
<feature type="compositionally biased region" description="Basic residues" evidence="1">
    <location>
        <begin position="328"/>
        <end position="341"/>
    </location>
</feature>
<dbReference type="AlphaFoldDB" id="A0AAV2T3N6"/>
<feature type="region of interest" description="Disordered" evidence="1">
    <location>
        <begin position="1"/>
        <end position="113"/>
    </location>
</feature>
<feature type="region of interest" description="Disordered" evidence="1">
    <location>
        <begin position="737"/>
        <end position="766"/>
    </location>
</feature>
<feature type="region of interest" description="Disordered" evidence="1">
    <location>
        <begin position="920"/>
        <end position="964"/>
    </location>
</feature>
<feature type="compositionally biased region" description="Low complexity" evidence="1">
    <location>
        <begin position="490"/>
        <end position="503"/>
    </location>
</feature>
<organism evidence="2 3">
    <name type="scientific">Calicophoron daubneyi</name>
    <name type="common">Rumen fluke</name>
    <name type="synonym">Paramphistomum daubneyi</name>
    <dbReference type="NCBI Taxonomy" id="300641"/>
    <lineage>
        <taxon>Eukaryota</taxon>
        <taxon>Metazoa</taxon>
        <taxon>Spiralia</taxon>
        <taxon>Lophotrochozoa</taxon>
        <taxon>Platyhelminthes</taxon>
        <taxon>Trematoda</taxon>
        <taxon>Digenea</taxon>
        <taxon>Plagiorchiida</taxon>
        <taxon>Pronocephalata</taxon>
        <taxon>Paramphistomoidea</taxon>
        <taxon>Paramphistomidae</taxon>
        <taxon>Calicophoron</taxon>
    </lineage>
</organism>
<proteinExistence type="predicted"/>
<evidence type="ECO:0000313" key="3">
    <source>
        <dbReference type="Proteomes" id="UP001497525"/>
    </source>
</evidence>
<feature type="compositionally biased region" description="Low complexity" evidence="1">
    <location>
        <begin position="619"/>
        <end position="628"/>
    </location>
</feature>
<evidence type="ECO:0000256" key="1">
    <source>
        <dbReference type="SAM" id="MobiDB-lite"/>
    </source>
</evidence>
<reference evidence="2" key="1">
    <citation type="submission" date="2024-06" db="EMBL/GenBank/DDBJ databases">
        <authorList>
            <person name="Liu X."/>
            <person name="Lenzi L."/>
            <person name="Haldenby T S."/>
            <person name="Uol C."/>
        </authorList>
    </citation>
    <scope>NUCLEOTIDE SEQUENCE</scope>
</reference>
<feature type="compositionally biased region" description="Basic residues" evidence="1">
    <location>
        <begin position="27"/>
        <end position="40"/>
    </location>
</feature>
<feature type="compositionally biased region" description="Basic and acidic residues" evidence="1">
    <location>
        <begin position="91"/>
        <end position="113"/>
    </location>
</feature>
<feature type="compositionally biased region" description="Polar residues" evidence="1">
    <location>
        <begin position="558"/>
        <end position="567"/>
    </location>
</feature>
<feature type="compositionally biased region" description="Basic residues" evidence="1">
    <location>
        <begin position="198"/>
        <end position="208"/>
    </location>
</feature>
<accession>A0AAV2T3N6</accession>